<comment type="caution">
    <text evidence="5">The sequence shown here is derived from an EMBL/GenBank/DDBJ whole genome shotgun (WGS) entry which is preliminary data.</text>
</comment>
<protein>
    <recommendedName>
        <fullName evidence="4">HTH crp-type domain-containing protein</fullName>
    </recommendedName>
</protein>
<dbReference type="SMART" id="SM00419">
    <property type="entry name" value="HTH_CRP"/>
    <property type="match status" value="1"/>
</dbReference>
<sequence length="243" mass="26637">MTAPLRNAEAILHCAGCAGRNHGVCGSLSDRTLARVAQRARTISVAANDRLCEEDVSCHHIALVQSGMLRMQSHSLAGRRKITGLVVPGDSIGQIIRGTRDTAIEAVIDTRLCLFESANFAQLIEQEPELRRALCHQAENWTEKARRLSLLLGAYGPASRLRALLLLAPSIMPWKALPDGGGVLTMLLPRQDIADLIATTQETVSRSLHQFQKDGLIDILNARQFRLNDLEALSEGLEEILHQ</sequence>
<dbReference type="InterPro" id="IPR036390">
    <property type="entry name" value="WH_DNA-bd_sf"/>
</dbReference>
<evidence type="ECO:0000256" key="3">
    <source>
        <dbReference type="ARBA" id="ARBA00023163"/>
    </source>
</evidence>
<evidence type="ECO:0000313" key="6">
    <source>
        <dbReference type="Proteomes" id="UP000190787"/>
    </source>
</evidence>
<dbReference type="InterPro" id="IPR036388">
    <property type="entry name" value="WH-like_DNA-bd_sf"/>
</dbReference>
<evidence type="ECO:0000313" key="5">
    <source>
        <dbReference type="EMBL" id="OOY23730.1"/>
    </source>
</evidence>
<dbReference type="Proteomes" id="UP000190787">
    <property type="component" value="Unassembled WGS sequence"/>
</dbReference>
<dbReference type="PROSITE" id="PS51063">
    <property type="entry name" value="HTH_CRP_2"/>
    <property type="match status" value="1"/>
</dbReference>
<dbReference type="Gene3D" id="1.10.10.10">
    <property type="entry name" value="Winged helix-like DNA-binding domain superfamily/Winged helix DNA-binding domain"/>
    <property type="match status" value="1"/>
</dbReference>
<dbReference type="InterPro" id="IPR000595">
    <property type="entry name" value="cNMP-bd_dom"/>
</dbReference>
<name>A0ABX3MVL7_9RHOB</name>
<keyword evidence="6" id="KW-1185">Reference proteome</keyword>
<dbReference type="Gene3D" id="2.60.120.10">
    <property type="entry name" value="Jelly Rolls"/>
    <property type="match status" value="1"/>
</dbReference>
<dbReference type="Pfam" id="PF13545">
    <property type="entry name" value="HTH_Crp_2"/>
    <property type="match status" value="1"/>
</dbReference>
<evidence type="ECO:0000256" key="1">
    <source>
        <dbReference type="ARBA" id="ARBA00023015"/>
    </source>
</evidence>
<dbReference type="InterPro" id="IPR050397">
    <property type="entry name" value="Env_Response_Regulators"/>
</dbReference>
<keyword evidence="1" id="KW-0805">Transcription regulation</keyword>
<keyword evidence="2" id="KW-0238">DNA-binding</keyword>
<dbReference type="CDD" id="cd00038">
    <property type="entry name" value="CAP_ED"/>
    <property type="match status" value="1"/>
</dbReference>
<reference evidence="5 6" key="1">
    <citation type="submission" date="2016-11" db="EMBL/GenBank/DDBJ databases">
        <title>A multilocus sequence analysis scheme for characterization of bacteria in the genus Thioclava.</title>
        <authorList>
            <person name="Liu Y."/>
            <person name="Shao Z."/>
        </authorList>
    </citation>
    <scope>NUCLEOTIDE SEQUENCE [LARGE SCALE GENOMIC DNA]</scope>
    <source>
        <strain evidence="5 6">TAW-CT134</strain>
    </source>
</reference>
<dbReference type="PANTHER" id="PTHR24567">
    <property type="entry name" value="CRP FAMILY TRANSCRIPTIONAL REGULATORY PROTEIN"/>
    <property type="match status" value="1"/>
</dbReference>
<evidence type="ECO:0000256" key="2">
    <source>
        <dbReference type="ARBA" id="ARBA00023125"/>
    </source>
</evidence>
<keyword evidence="3" id="KW-0804">Transcription</keyword>
<proteinExistence type="predicted"/>
<dbReference type="PANTHER" id="PTHR24567:SF68">
    <property type="entry name" value="DNA-BINDING TRANSCRIPTIONAL DUAL REGULATOR CRP"/>
    <property type="match status" value="1"/>
</dbReference>
<feature type="domain" description="HTH crp-type" evidence="4">
    <location>
        <begin position="155"/>
        <end position="231"/>
    </location>
</feature>
<organism evidence="5 6">
    <name type="scientific">Thioclava sediminum</name>
    <dbReference type="NCBI Taxonomy" id="1915319"/>
    <lineage>
        <taxon>Bacteria</taxon>
        <taxon>Pseudomonadati</taxon>
        <taxon>Pseudomonadota</taxon>
        <taxon>Alphaproteobacteria</taxon>
        <taxon>Rhodobacterales</taxon>
        <taxon>Paracoccaceae</taxon>
        <taxon>Thioclava</taxon>
    </lineage>
</organism>
<dbReference type="EMBL" id="MPZV01000003">
    <property type="protein sequence ID" value="OOY23730.1"/>
    <property type="molecule type" value="Genomic_DNA"/>
</dbReference>
<dbReference type="InterPro" id="IPR014710">
    <property type="entry name" value="RmlC-like_jellyroll"/>
</dbReference>
<evidence type="ECO:0000259" key="4">
    <source>
        <dbReference type="PROSITE" id="PS51063"/>
    </source>
</evidence>
<dbReference type="InterPro" id="IPR012318">
    <property type="entry name" value="HTH_CRP"/>
</dbReference>
<dbReference type="Pfam" id="PF00027">
    <property type="entry name" value="cNMP_binding"/>
    <property type="match status" value="1"/>
</dbReference>
<dbReference type="InterPro" id="IPR018490">
    <property type="entry name" value="cNMP-bd_dom_sf"/>
</dbReference>
<dbReference type="SUPFAM" id="SSF46785">
    <property type="entry name" value="Winged helix' DNA-binding domain"/>
    <property type="match status" value="1"/>
</dbReference>
<dbReference type="SUPFAM" id="SSF51206">
    <property type="entry name" value="cAMP-binding domain-like"/>
    <property type="match status" value="1"/>
</dbReference>
<gene>
    <name evidence="5" type="ORF">BMI91_14795</name>
</gene>
<dbReference type="PRINTS" id="PR00034">
    <property type="entry name" value="HTHCRP"/>
</dbReference>
<accession>A0ABX3MVL7</accession>